<dbReference type="Pfam" id="PF00005">
    <property type="entry name" value="ABC_tran"/>
    <property type="match status" value="1"/>
</dbReference>
<name>A0A9D1EH24_9FIRM</name>
<comment type="subcellular location">
    <subcellularLocation>
        <location evidence="1 10">Cell membrane</location>
        <topology evidence="1 10">Peripheral membrane protein</topology>
    </subcellularLocation>
</comment>
<dbReference type="PANTHER" id="PTHR43553">
    <property type="entry name" value="HEAVY METAL TRANSPORTER"/>
    <property type="match status" value="1"/>
</dbReference>
<keyword evidence="8 10" id="KW-0472">Membrane</keyword>
<comment type="caution">
    <text evidence="12">The sequence shown here is derived from an EMBL/GenBank/DDBJ whole genome shotgun (WGS) entry which is preliminary data.</text>
</comment>
<dbReference type="SMART" id="SM00382">
    <property type="entry name" value="AAA"/>
    <property type="match status" value="1"/>
</dbReference>
<evidence type="ECO:0000256" key="10">
    <source>
        <dbReference type="RuleBase" id="RU364103"/>
    </source>
</evidence>
<proteinExistence type="inferred from homology"/>
<dbReference type="InterPro" id="IPR003593">
    <property type="entry name" value="AAA+_ATPase"/>
</dbReference>
<dbReference type="PANTHER" id="PTHR43553:SF24">
    <property type="entry name" value="ENERGY-COUPLING FACTOR TRANSPORTER ATP-BINDING PROTEIN ECFA1"/>
    <property type="match status" value="1"/>
</dbReference>
<gene>
    <name evidence="12" type="ORF">IAC96_13175</name>
</gene>
<evidence type="ECO:0000256" key="4">
    <source>
        <dbReference type="ARBA" id="ARBA00022475"/>
    </source>
</evidence>
<dbReference type="PROSITE" id="PS50893">
    <property type="entry name" value="ABC_TRANSPORTER_2"/>
    <property type="match status" value="1"/>
</dbReference>
<dbReference type="InterPro" id="IPR027417">
    <property type="entry name" value="P-loop_NTPase"/>
</dbReference>
<evidence type="ECO:0000256" key="3">
    <source>
        <dbReference type="ARBA" id="ARBA00022448"/>
    </source>
</evidence>
<evidence type="ECO:0000259" key="11">
    <source>
        <dbReference type="PROSITE" id="PS50893"/>
    </source>
</evidence>
<sequence>MGEIICVQNCSYQYEDGTKALKNISFSIQKGEKVVFLGGNGSGKSTLFLCMNGILRPKKGKILLDGKPIDYNRKGLLQHRSRVGIVFQEPDNQLFSASVYQEISFGILNMGIEKEQADAAVTKIMEELEITPFQMKPVHCLSGGQKKQVAIADVLVMSPNIILLDEPASALDPKHTKLVRRFIDRMVEKGMTVFVSTHDMDYAYEWADKVIIFKNGEQMALGKPKELFVQKELIESCNLMQPTVVKLFQSLCEHGILTGITEIPKTMEELEQCLIAEKEKHNE</sequence>
<feature type="domain" description="ABC transporter" evidence="11">
    <location>
        <begin position="5"/>
        <end position="240"/>
    </location>
</feature>
<dbReference type="Gene3D" id="3.40.50.300">
    <property type="entry name" value="P-loop containing nucleotide triphosphate hydrolases"/>
    <property type="match status" value="1"/>
</dbReference>
<dbReference type="NCBIfam" id="TIGR01166">
    <property type="entry name" value="cbiO"/>
    <property type="match status" value="1"/>
</dbReference>
<keyword evidence="6 10" id="KW-0067">ATP-binding</keyword>
<comment type="function">
    <text evidence="10">Part of an ABC transporter complex. Responsible for energy coupling to the transport system.</text>
</comment>
<dbReference type="InterPro" id="IPR003439">
    <property type="entry name" value="ABC_transporter-like_ATP-bd"/>
</dbReference>
<evidence type="ECO:0000256" key="9">
    <source>
        <dbReference type="ARBA" id="ARBA00025157"/>
    </source>
</evidence>
<dbReference type="GO" id="GO:0005524">
    <property type="term" value="F:ATP binding"/>
    <property type="evidence" value="ECO:0007669"/>
    <property type="project" value="UniProtKB-UniRule"/>
</dbReference>
<evidence type="ECO:0000256" key="2">
    <source>
        <dbReference type="ARBA" id="ARBA00005417"/>
    </source>
</evidence>
<organism evidence="12 13">
    <name type="scientific">Candidatus Fimimorpha faecalis</name>
    <dbReference type="NCBI Taxonomy" id="2840824"/>
    <lineage>
        <taxon>Bacteria</taxon>
        <taxon>Bacillati</taxon>
        <taxon>Bacillota</taxon>
        <taxon>Clostridia</taxon>
        <taxon>Eubacteriales</taxon>
        <taxon>Candidatus Fimimorpha</taxon>
    </lineage>
</organism>
<evidence type="ECO:0000256" key="8">
    <source>
        <dbReference type="ARBA" id="ARBA00023136"/>
    </source>
</evidence>
<protein>
    <recommendedName>
        <fullName evidence="10">ABC transporter ATP-binding protein</fullName>
    </recommendedName>
</protein>
<dbReference type="EMBL" id="DVHN01000188">
    <property type="protein sequence ID" value="HIR89891.1"/>
    <property type="molecule type" value="Genomic_DNA"/>
</dbReference>
<reference evidence="12" key="2">
    <citation type="journal article" date="2021" name="PeerJ">
        <title>Extensive microbial diversity within the chicken gut microbiome revealed by metagenomics and culture.</title>
        <authorList>
            <person name="Gilroy R."/>
            <person name="Ravi A."/>
            <person name="Getino M."/>
            <person name="Pursley I."/>
            <person name="Horton D.L."/>
            <person name="Alikhan N.F."/>
            <person name="Baker D."/>
            <person name="Gharbi K."/>
            <person name="Hall N."/>
            <person name="Watson M."/>
            <person name="Adriaenssens E.M."/>
            <person name="Foster-Nyarko E."/>
            <person name="Jarju S."/>
            <person name="Secka A."/>
            <person name="Antonio M."/>
            <person name="Oren A."/>
            <person name="Chaudhuri R.R."/>
            <person name="La Ragione R."/>
            <person name="Hildebrand F."/>
            <person name="Pallen M.J."/>
        </authorList>
    </citation>
    <scope>NUCLEOTIDE SEQUENCE</scope>
    <source>
        <strain evidence="12">ChiW13-3771</strain>
    </source>
</reference>
<dbReference type="CDD" id="cd03225">
    <property type="entry name" value="ABC_cobalt_CbiO_domain1"/>
    <property type="match status" value="1"/>
</dbReference>
<keyword evidence="3 10" id="KW-0813">Transport</keyword>
<dbReference type="GO" id="GO:0006824">
    <property type="term" value="P:cobalt ion transport"/>
    <property type="evidence" value="ECO:0007669"/>
    <property type="project" value="InterPro"/>
</dbReference>
<comment type="function">
    <text evidence="9">Probably part of an ABC transporter complex. Responsible for energy coupling to the transport system.</text>
</comment>
<evidence type="ECO:0000256" key="1">
    <source>
        <dbReference type="ARBA" id="ARBA00004202"/>
    </source>
</evidence>
<keyword evidence="4 10" id="KW-1003">Cell membrane</keyword>
<dbReference type="GO" id="GO:0016887">
    <property type="term" value="F:ATP hydrolysis activity"/>
    <property type="evidence" value="ECO:0007669"/>
    <property type="project" value="InterPro"/>
</dbReference>
<dbReference type="InterPro" id="IPR005876">
    <property type="entry name" value="Co_trans_ATP-bd"/>
</dbReference>
<reference evidence="12" key="1">
    <citation type="submission" date="2020-10" db="EMBL/GenBank/DDBJ databases">
        <authorList>
            <person name="Gilroy R."/>
        </authorList>
    </citation>
    <scope>NUCLEOTIDE SEQUENCE</scope>
    <source>
        <strain evidence="12">ChiW13-3771</strain>
    </source>
</reference>
<keyword evidence="5 10" id="KW-0547">Nucleotide-binding</keyword>
<evidence type="ECO:0000256" key="5">
    <source>
        <dbReference type="ARBA" id="ARBA00022741"/>
    </source>
</evidence>
<dbReference type="GO" id="GO:0043190">
    <property type="term" value="C:ATP-binding cassette (ABC) transporter complex"/>
    <property type="evidence" value="ECO:0007669"/>
    <property type="project" value="TreeGrafter"/>
</dbReference>
<evidence type="ECO:0000256" key="7">
    <source>
        <dbReference type="ARBA" id="ARBA00022967"/>
    </source>
</evidence>
<dbReference type="AlphaFoldDB" id="A0A9D1EH24"/>
<dbReference type="InterPro" id="IPR050095">
    <property type="entry name" value="ECF_ABC_transporter_ATP-bd"/>
</dbReference>
<dbReference type="Proteomes" id="UP000824201">
    <property type="component" value="Unassembled WGS sequence"/>
</dbReference>
<comment type="similarity">
    <text evidence="2 10">Belongs to the ABC transporter superfamily.</text>
</comment>
<keyword evidence="7" id="KW-1278">Translocase</keyword>
<evidence type="ECO:0000256" key="6">
    <source>
        <dbReference type="ARBA" id="ARBA00022840"/>
    </source>
</evidence>
<accession>A0A9D1EH24</accession>
<evidence type="ECO:0000313" key="13">
    <source>
        <dbReference type="Proteomes" id="UP000824201"/>
    </source>
</evidence>
<dbReference type="GO" id="GO:0042626">
    <property type="term" value="F:ATPase-coupled transmembrane transporter activity"/>
    <property type="evidence" value="ECO:0007669"/>
    <property type="project" value="TreeGrafter"/>
</dbReference>
<evidence type="ECO:0000313" key="12">
    <source>
        <dbReference type="EMBL" id="HIR89891.1"/>
    </source>
</evidence>
<dbReference type="SUPFAM" id="SSF52540">
    <property type="entry name" value="P-loop containing nucleoside triphosphate hydrolases"/>
    <property type="match status" value="1"/>
</dbReference>
<dbReference type="InterPro" id="IPR015856">
    <property type="entry name" value="ABC_transpr_CbiO/EcfA_su"/>
</dbReference>
<dbReference type="FunFam" id="3.40.50.300:FF:000224">
    <property type="entry name" value="Energy-coupling factor transporter ATP-binding protein EcfA"/>
    <property type="match status" value="1"/>
</dbReference>